<gene>
    <name evidence="3" type="ORF">BST83_17165</name>
</gene>
<protein>
    <submittedName>
        <fullName evidence="3">Regulator</fullName>
    </submittedName>
</protein>
<sequence length="480" mass="53568">MLFLFFTHIICAQTPCINGFAGVYPCNNYDLLSRVPINILANTNGTPEGSDLWGWTDPTTEKEYAIAAMTNSTAFVDVTDPLNPIFLGRLNSSSGNNYWRDVKVYNNHAFIVADNVGNHGMQVFDLTRLRGVSSAQNFTEDAIYKTDDLGSCHNIVINEKTAVAYLVGCSNPRGQRLFGGGPIFVDISDPKNPTKINHYANEGYSHDAQVVTYSGPDIEHVSKEIYIGSNVNKITILDVTDKNNVLKIAEIGYSQIGYTHQGWFTENQRYFILGDETDEQRFGMNTRTLVFDFSDLDNPKLSSTYSGPSAAIDHNGYVKGNHYYMANYRAGLRVLDITNISDATNSMTEVGYFDTYPSNNATAFNGAWGVYPYFASGNIIINDIERGLFVVRKSGTLNLESQDLKKSFSIYPNPTSKNTTIKAANNQSIKSVQLHSLLGQKIIEEYNINSSEYVLNTERLQKGVYFIKVNKQISRKLIIK</sequence>
<evidence type="ECO:0000259" key="2">
    <source>
        <dbReference type="Pfam" id="PF18962"/>
    </source>
</evidence>
<dbReference type="InterPro" id="IPR026444">
    <property type="entry name" value="Secre_tail"/>
</dbReference>
<evidence type="ECO:0000313" key="4">
    <source>
        <dbReference type="Proteomes" id="UP000239522"/>
    </source>
</evidence>
<dbReference type="EMBL" id="MQUA01000014">
    <property type="protein sequence ID" value="PQB03438.1"/>
    <property type="molecule type" value="Genomic_DNA"/>
</dbReference>
<dbReference type="PANTHER" id="PTHR38787">
    <property type="entry name" value="REGULATORY P DOMAIN-CONTAINING PROTEIN"/>
    <property type="match status" value="1"/>
</dbReference>
<organism evidence="3 4">
    <name type="scientific">Polaribacter filamentus</name>
    <dbReference type="NCBI Taxonomy" id="53483"/>
    <lineage>
        <taxon>Bacteria</taxon>
        <taxon>Pseudomonadati</taxon>
        <taxon>Bacteroidota</taxon>
        <taxon>Flavobacteriia</taxon>
        <taxon>Flavobacteriales</taxon>
        <taxon>Flavobacteriaceae</taxon>
    </lineage>
</organism>
<dbReference type="Proteomes" id="UP000239522">
    <property type="component" value="Unassembled WGS sequence"/>
</dbReference>
<name>A0A2S7KLF5_9FLAO</name>
<accession>A0A2S7KLF5</accession>
<keyword evidence="1" id="KW-0732">Signal</keyword>
<dbReference type="AlphaFoldDB" id="A0A2S7KLF5"/>
<dbReference type="NCBIfam" id="TIGR04183">
    <property type="entry name" value="Por_Secre_tail"/>
    <property type="match status" value="1"/>
</dbReference>
<proteinExistence type="predicted"/>
<comment type="caution">
    <text evidence="3">The sequence shown here is derived from an EMBL/GenBank/DDBJ whole genome shotgun (WGS) entry which is preliminary data.</text>
</comment>
<keyword evidence="4" id="KW-1185">Reference proteome</keyword>
<dbReference type="NCBIfam" id="TIGR04312">
    <property type="entry name" value="choice_anch_B"/>
    <property type="match status" value="1"/>
</dbReference>
<evidence type="ECO:0000256" key="1">
    <source>
        <dbReference type="ARBA" id="ARBA00022729"/>
    </source>
</evidence>
<dbReference type="PANTHER" id="PTHR38787:SF3">
    <property type="entry name" value="REGULATORY P DOMAIN-CONTAINING PROTEIN"/>
    <property type="match status" value="1"/>
</dbReference>
<reference evidence="3 4" key="1">
    <citation type="submission" date="2016-11" db="EMBL/GenBank/DDBJ databases">
        <title>Trade-off between light-utilization and light-protection in marine flavobacteria.</title>
        <authorList>
            <person name="Kumagai Y."/>
        </authorList>
    </citation>
    <scope>NUCLEOTIDE SEQUENCE [LARGE SCALE GENOMIC DNA]</scope>
    <source>
        <strain evidence="3 4">ATCC 700397</strain>
    </source>
</reference>
<dbReference type="Pfam" id="PF18962">
    <property type="entry name" value="Por_Secre_tail"/>
    <property type="match status" value="1"/>
</dbReference>
<dbReference type="InterPro" id="IPR027589">
    <property type="entry name" value="Choice_anch_B"/>
</dbReference>
<evidence type="ECO:0000313" key="3">
    <source>
        <dbReference type="EMBL" id="PQB03438.1"/>
    </source>
</evidence>
<dbReference type="GO" id="GO:0005576">
    <property type="term" value="C:extracellular region"/>
    <property type="evidence" value="ECO:0007669"/>
    <property type="project" value="TreeGrafter"/>
</dbReference>
<feature type="domain" description="Secretion system C-terminal sorting" evidence="2">
    <location>
        <begin position="410"/>
        <end position="479"/>
    </location>
</feature>